<reference evidence="4 5" key="1">
    <citation type="submission" date="2019-06" db="EMBL/GenBank/DDBJ databases">
        <title>A chromosomal-level reference genome of Carpinus fangiana (Coryloideae, Betulaceae).</title>
        <authorList>
            <person name="Yang X."/>
            <person name="Wang Z."/>
            <person name="Zhang L."/>
            <person name="Hao G."/>
            <person name="Liu J."/>
            <person name="Yang Y."/>
        </authorList>
    </citation>
    <scope>NUCLEOTIDE SEQUENCE [LARGE SCALE GENOMIC DNA]</scope>
    <source>
        <strain evidence="4">Cfa_2016G</strain>
        <tissue evidence="4">Leaf</tissue>
    </source>
</reference>
<accession>A0A5N6L047</accession>
<dbReference type="InterPro" id="IPR001128">
    <property type="entry name" value="Cyt_P450"/>
</dbReference>
<keyword evidence="3" id="KW-0503">Monooxygenase</keyword>
<protein>
    <recommendedName>
        <fullName evidence="6">Cytochrome P450</fullName>
    </recommendedName>
</protein>
<dbReference type="Pfam" id="PF00067">
    <property type="entry name" value="p450"/>
    <property type="match status" value="1"/>
</dbReference>
<dbReference type="GO" id="GO:0004497">
    <property type="term" value="F:monooxygenase activity"/>
    <property type="evidence" value="ECO:0007669"/>
    <property type="project" value="UniProtKB-KW"/>
</dbReference>
<keyword evidence="3" id="KW-0560">Oxidoreductase</keyword>
<evidence type="ECO:0000256" key="2">
    <source>
        <dbReference type="PIRSR" id="PIRSR602401-1"/>
    </source>
</evidence>
<organism evidence="4 5">
    <name type="scientific">Carpinus fangiana</name>
    <dbReference type="NCBI Taxonomy" id="176857"/>
    <lineage>
        <taxon>Eukaryota</taxon>
        <taxon>Viridiplantae</taxon>
        <taxon>Streptophyta</taxon>
        <taxon>Embryophyta</taxon>
        <taxon>Tracheophyta</taxon>
        <taxon>Spermatophyta</taxon>
        <taxon>Magnoliopsida</taxon>
        <taxon>eudicotyledons</taxon>
        <taxon>Gunneridae</taxon>
        <taxon>Pentapetalae</taxon>
        <taxon>rosids</taxon>
        <taxon>fabids</taxon>
        <taxon>Fagales</taxon>
        <taxon>Betulaceae</taxon>
        <taxon>Carpinus</taxon>
    </lineage>
</organism>
<dbReference type="InterPro" id="IPR050121">
    <property type="entry name" value="Cytochrome_P450_monoxygenase"/>
</dbReference>
<dbReference type="PRINTS" id="PR00385">
    <property type="entry name" value="P450"/>
</dbReference>
<dbReference type="EMBL" id="VIBQ01000031">
    <property type="protein sequence ID" value="KAB8416415.1"/>
    <property type="molecule type" value="Genomic_DNA"/>
</dbReference>
<evidence type="ECO:0008006" key="6">
    <source>
        <dbReference type="Google" id="ProtNLM"/>
    </source>
</evidence>
<evidence type="ECO:0000256" key="3">
    <source>
        <dbReference type="RuleBase" id="RU000461"/>
    </source>
</evidence>
<keyword evidence="2 3" id="KW-0408">Iron</keyword>
<name>A0A5N6L047_9ROSI</name>
<comment type="caution">
    <text evidence="4">The sequence shown here is derived from an EMBL/GenBank/DDBJ whole genome shotgun (WGS) entry which is preliminary data.</text>
</comment>
<dbReference type="CDD" id="cd11061">
    <property type="entry name" value="CYP67-like"/>
    <property type="match status" value="1"/>
</dbReference>
<keyword evidence="5" id="KW-1185">Reference proteome</keyword>
<keyword evidence="2 3" id="KW-0479">Metal-binding</keyword>
<evidence type="ECO:0000313" key="5">
    <source>
        <dbReference type="Proteomes" id="UP000327013"/>
    </source>
</evidence>
<dbReference type="Proteomes" id="UP000327013">
    <property type="component" value="Unassembled WGS sequence"/>
</dbReference>
<evidence type="ECO:0000256" key="1">
    <source>
        <dbReference type="ARBA" id="ARBA00001971"/>
    </source>
</evidence>
<dbReference type="PANTHER" id="PTHR24305">
    <property type="entry name" value="CYTOCHROME P450"/>
    <property type="match status" value="1"/>
</dbReference>
<dbReference type="GO" id="GO:0020037">
    <property type="term" value="F:heme binding"/>
    <property type="evidence" value="ECO:0007669"/>
    <property type="project" value="InterPro"/>
</dbReference>
<dbReference type="Gene3D" id="1.10.630.10">
    <property type="entry name" value="Cytochrome P450"/>
    <property type="match status" value="1"/>
</dbReference>
<proteinExistence type="inferred from homology"/>
<dbReference type="PROSITE" id="PS00086">
    <property type="entry name" value="CYTOCHROME_P450"/>
    <property type="match status" value="1"/>
</dbReference>
<dbReference type="InterPro" id="IPR036396">
    <property type="entry name" value="Cyt_P450_sf"/>
</dbReference>
<dbReference type="PANTHER" id="PTHR24305:SF172">
    <property type="entry name" value="P450, PUTATIVE (EUROFUNG)-RELATED"/>
    <property type="match status" value="1"/>
</dbReference>
<comment type="similarity">
    <text evidence="3">Belongs to the cytochrome P450 family.</text>
</comment>
<dbReference type="PRINTS" id="PR00463">
    <property type="entry name" value="EP450I"/>
</dbReference>
<dbReference type="SUPFAM" id="SSF48264">
    <property type="entry name" value="Cytochrome P450"/>
    <property type="match status" value="1"/>
</dbReference>
<keyword evidence="2 3" id="KW-0349">Heme</keyword>
<dbReference type="GO" id="GO:0016705">
    <property type="term" value="F:oxidoreductase activity, acting on paired donors, with incorporation or reduction of molecular oxygen"/>
    <property type="evidence" value="ECO:0007669"/>
    <property type="project" value="InterPro"/>
</dbReference>
<evidence type="ECO:0000313" key="4">
    <source>
        <dbReference type="EMBL" id="KAB8416415.1"/>
    </source>
</evidence>
<gene>
    <name evidence="4" type="ORF">FH972_024934</name>
</gene>
<dbReference type="InterPro" id="IPR017972">
    <property type="entry name" value="Cyt_P450_CS"/>
</dbReference>
<dbReference type="AlphaFoldDB" id="A0A5N6L047"/>
<comment type="cofactor">
    <cofactor evidence="1 2">
        <name>heme</name>
        <dbReference type="ChEBI" id="CHEBI:30413"/>
    </cofactor>
</comment>
<feature type="binding site" description="axial binding residue" evidence="2">
    <location>
        <position position="499"/>
    </location>
    <ligand>
        <name>heme</name>
        <dbReference type="ChEBI" id="CHEBI:30413"/>
    </ligand>
    <ligandPart>
        <name>Fe</name>
        <dbReference type="ChEBI" id="CHEBI:18248"/>
    </ligandPart>
</feature>
<dbReference type="OrthoDB" id="2789670at2759"/>
<dbReference type="InterPro" id="IPR002401">
    <property type="entry name" value="Cyt_P450_E_grp-I"/>
</dbReference>
<dbReference type="GO" id="GO:0005506">
    <property type="term" value="F:iron ion binding"/>
    <property type="evidence" value="ECO:0007669"/>
    <property type="project" value="InterPro"/>
</dbReference>
<sequence length="556" mass="62774">MSFSIVESYFNGTHGLSTADWAHTLEIPAHIYEGLKGYRYPTMLAIIFVAYFILRPLYHYGLDKGNLRRFPGLNCFAHISNLPFMIAAHKGHRSLDLVEMHKKYPVIRTGPNAVSFSSPKAIKDIYGHNTRALKDGQYRVTAGSHYHLADVIDRAEHARKRKVLSSAYALKNLEDWEFKVADKTARLIKQFDARCTAPLPADQSVPDKADLTIDYRAWTNFFTLDAIADIGLSEHLGFLDAGTDACLARRRDGTTWPVNYRDCLYQTARKQALLVWSYAWYPLLDKLSNALPFYARMSAFARGWDGIVLQRAHVRLARYAAGERLDDFFQALMEDRHGVPRNLEWGEVVAEVSIMMNAGSATTAIAMANVLHQLLKPGHAAVLRRLREEIDAALGEDDVVAPYGKVKHLPYLRAVLDESLRLWPPTSHGLPRETPAEGMVVAGHAIGGGVTVSQSALIAHRNEEIFPDADKFIPERFLGDAGKALQPYFISFSAGARGCIGRNITYLEQIVLLASVLHRYEFALERPDWEIERLETFNLLLGEMPLKVWRRQRRDE</sequence>